<comment type="caution">
    <text evidence="6">The sequence shown here is derived from an EMBL/GenBank/DDBJ whole genome shotgun (WGS) entry which is preliminary data.</text>
</comment>
<organism evidence="6 7">
    <name type="scientific">Paramagnetospirillum caucaseum</name>
    <dbReference type="NCBI Taxonomy" id="1244869"/>
    <lineage>
        <taxon>Bacteria</taxon>
        <taxon>Pseudomonadati</taxon>
        <taxon>Pseudomonadota</taxon>
        <taxon>Alphaproteobacteria</taxon>
        <taxon>Rhodospirillales</taxon>
        <taxon>Magnetospirillaceae</taxon>
        <taxon>Paramagnetospirillum</taxon>
    </lineage>
</organism>
<dbReference type="OrthoDB" id="9811868at2"/>
<protein>
    <recommendedName>
        <fullName evidence="4">Nitrogenase-stabilizing/protective protein NifW</fullName>
    </recommendedName>
</protein>
<evidence type="ECO:0000256" key="4">
    <source>
        <dbReference type="ARBA" id="ARBA00016274"/>
    </source>
</evidence>
<dbReference type="eggNOG" id="ENOG50330W8">
    <property type="taxonomic scope" value="Bacteria"/>
</dbReference>
<proteinExistence type="inferred from homology"/>
<accession>M3A5Q2</accession>
<evidence type="ECO:0000313" key="7">
    <source>
        <dbReference type="Proteomes" id="UP000011744"/>
    </source>
</evidence>
<name>M3A5Q2_9PROT</name>
<dbReference type="PIRSF" id="PIRSF005790">
    <property type="entry name" value="NifW"/>
    <property type="match status" value="1"/>
</dbReference>
<dbReference type="EMBL" id="AONQ01000082">
    <property type="protein sequence ID" value="EME68118.1"/>
    <property type="molecule type" value="Genomic_DNA"/>
</dbReference>
<keyword evidence="5" id="KW-0535">Nitrogen fixation</keyword>
<dbReference type="AlphaFoldDB" id="M3A5Q2"/>
<dbReference type="Pfam" id="PF03206">
    <property type="entry name" value="NifW"/>
    <property type="match status" value="1"/>
</dbReference>
<evidence type="ECO:0000313" key="6">
    <source>
        <dbReference type="EMBL" id="EME68118.1"/>
    </source>
</evidence>
<comment type="function">
    <text evidence="1">May protect the nitrogenase Fe-Mo protein from oxidative damage.</text>
</comment>
<gene>
    <name evidence="6" type="ORF">H261_20170</name>
</gene>
<evidence type="ECO:0000256" key="5">
    <source>
        <dbReference type="ARBA" id="ARBA00023231"/>
    </source>
</evidence>
<evidence type="ECO:0000256" key="1">
    <source>
        <dbReference type="ARBA" id="ARBA00002247"/>
    </source>
</evidence>
<evidence type="ECO:0000256" key="2">
    <source>
        <dbReference type="ARBA" id="ARBA00008351"/>
    </source>
</evidence>
<dbReference type="STRING" id="1244869.H261_20170"/>
<dbReference type="GO" id="GO:0009399">
    <property type="term" value="P:nitrogen fixation"/>
    <property type="evidence" value="ECO:0007669"/>
    <property type="project" value="InterPro"/>
</dbReference>
<reference evidence="6 7" key="1">
    <citation type="journal article" date="2014" name="Genome Announc.">
        <title>Draft Genome Sequence of Magnetospirillum sp. Strain SO-1, a Freshwater Magnetotactic Bacterium Isolated from the Ol'khovka River, Russia.</title>
        <authorList>
            <person name="Grouzdev D.S."/>
            <person name="Dziuba M.V."/>
            <person name="Sukhacheva M.S."/>
            <person name="Mardanov A.V."/>
            <person name="Beletskiy A.V."/>
            <person name="Kuznetsov B.B."/>
            <person name="Skryabin K.G."/>
        </authorList>
    </citation>
    <scope>NUCLEOTIDE SEQUENCE [LARGE SCALE GENOMIC DNA]</scope>
    <source>
        <strain evidence="6 7">SO-1</strain>
    </source>
</reference>
<comment type="similarity">
    <text evidence="2">Belongs to the NifW family.</text>
</comment>
<dbReference type="Proteomes" id="UP000011744">
    <property type="component" value="Unassembled WGS sequence"/>
</dbReference>
<dbReference type="RefSeq" id="WP_008621204.1">
    <property type="nucleotide sequence ID" value="NZ_AONQ01000082.1"/>
</dbReference>
<sequence>MILDTLATLSSAEQFFETLRVPFEQPVVNVSRLHILKRFREVLRSTNLDGLAEYEVEAVCRAALIEAYEDFAEGRGAKTFKVFKDAHPGFVSLNEIRPLAAR</sequence>
<comment type="subunit">
    <text evidence="3">Homotrimer; associates with NifD.</text>
</comment>
<dbReference type="PATRIC" id="fig|1244869.3.peg.4013"/>
<evidence type="ECO:0000256" key="3">
    <source>
        <dbReference type="ARBA" id="ARBA00011284"/>
    </source>
</evidence>
<dbReference type="InterPro" id="IPR004893">
    <property type="entry name" value="NifW"/>
</dbReference>
<keyword evidence="7" id="KW-1185">Reference proteome</keyword>